<feature type="signal peptide" evidence="2">
    <location>
        <begin position="1"/>
        <end position="26"/>
    </location>
</feature>
<protein>
    <submittedName>
        <fullName evidence="3">Uncharacterized protein</fullName>
    </submittedName>
</protein>
<evidence type="ECO:0000313" key="3">
    <source>
        <dbReference type="EMBL" id="SFM13770.1"/>
    </source>
</evidence>
<evidence type="ECO:0000256" key="1">
    <source>
        <dbReference type="SAM" id="MobiDB-lite"/>
    </source>
</evidence>
<keyword evidence="4" id="KW-1185">Reference proteome</keyword>
<name>A0A1I4NEP6_9HYPH</name>
<proteinExistence type="predicted"/>
<reference evidence="4" key="1">
    <citation type="submission" date="2016-10" db="EMBL/GenBank/DDBJ databases">
        <authorList>
            <person name="Varghese N."/>
            <person name="Submissions S."/>
        </authorList>
    </citation>
    <scope>NUCLEOTIDE SEQUENCE [LARGE SCALE GENOMIC DNA]</scope>
    <source>
        <strain evidence="4">BL36</strain>
    </source>
</reference>
<dbReference type="EMBL" id="FOTK01000020">
    <property type="protein sequence ID" value="SFM13770.1"/>
    <property type="molecule type" value="Genomic_DNA"/>
</dbReference>
<gene>
    <name evidence="3" type="ORF">SAMN05192568_102084</name>
</gene>
<feature type="chain" id="PRO_5011659024" evidence="2">
    <location>
        <begin position="27"/>
        <end position="85"/>
    </location>
</feature>
<keyword evidence="2" id="KW-0732">Signal</keyword>
<accession>A0A1I4NEP6</accession>
<evidence type="ECO:0000313" key="4">
    <source>
        <dbReference type="Proteomes" id="UP000199048"/>
    </source>
</evidence>
<sequence length="85" mass="9082">MQKAMGLGRASLAAVLVVGMSSVALARESGSTMQGAKGRTGSLHGIGFNTPKFGSDIRTGKDQPYTWPVGDRYRPESKPFYGRAY</sequence>
<feature type="region of interest" description="Disordered" evidence="1">
    <location>
        <begin position="28"/>
        <end position="47"/>
    </location>
</feature>
<evidence type="ECO:0000256" key="2">
    <source>
        <dbReference type="SAM" id="SignalP"/>
    </source>
</evidence>
<dbReference type="STRING" id="582667.SAMN05192568_102084"/>
<dbReference type="AlphaFoldDB" id="A0A1I4NEP6"/>
<dbReference type="Proteomes" id="UP000199048">
    <property type="component" value="Unassembled WGS sequence"/>
</dbReference>
<organism evidence="3 4">
    <name type="scientific">Methylobacterium pseudosasicola</name>
    <dbReference type="NCBI Taxonomy" id="582667"/>
    <lineage>
        <taxon>Bacteria</taxon>
        <taxon>Pseudomonadati</taxon>
        <taxon>Pseudomonadota</taxon>
        <taxon>Alphaproteobacteria</taxon>
        <taxon>Hyphomicrobiales</taxon>
        <taxon>Methylobacteriaceae</taxon>
        <taxon>Methylobacterium</taxon>
    </lineage>
</organism>
<dbReference type="OrthoDB" id="7997063at2"/>